<dbReference type="EMBL" id="JACLAU010000018">
    <property type="protein sequence ID" value="MBC2652369.1"/>
    <property type="molecule type" value="Genomic_DNA"/>
</dbReference>
<dbReference type="PANTHER" id="PTHR43943">
    <property type="entry name" value="DEHYDROGENASE/REDUCTASE (SDR FAMILY) MEMBER 4"/>
    <property type="match status" value="1"/>
</dbReference>
<dbReference type="NCBIfam" id="NF005559">
    <property type="entry name" value="PRK07231.1"/>
    <property type="match status" value="1"/>
</dbReference>
<evidence type="ECO:0000256" key="2">
    <source>
        <dbReference type="ARBA" id="ARBA00023002"/>
    </source>
</evidence>
<reference evidence="3 4" key="1">
    <citation type="submission" date="2020-08" db="EMBL/GenBank/DDBJ databases">
        <title>The genome sequence of Novosphingobium flavum 4Y4.</title>
        <authorList>
            <person name="Liu Y."/>
        </authorList>
    </citation>
    <scope>NUCLEOTIDE SEQUENCE [LARGE SCALE GENOMIC DNA]</scope>
    <source>
        <strain evidence="3 4">4Y4</strain>
    </source>
</reference>
<dbReference type="GO" id="GO:0047936">
    <property type="term" value="F:glucose 1-dehydrogenase [NAD(P)+] activity"/>
    <property type="evidence" value="ECO:0007669"/>
    <property type="project" value="UniProtKB-EC"/>
</dbReference>
<dbReference type="InterPro" id="IPR036291">
    <property type="entry name" value="NAD(P)-bd_dom_sf"/>
</dbReference>
<dbReference type="EC" id="1.1.1.47" evidence="3"/>
<dbReference type="AlphaFoldDB" id="A0A7X1KCK5"/>
<dbReference type="FunFam" id="3.40.50.720:FF:000084">
    <property type="entry name" value="Short-chain dehydrogenase reductase"/>
    <property type="match status" value="1"/>
</dbReference>
<keyword evidence="4" id="KW-1185">Reference proteome</keyword>
<name>A0A7X1KCK5_9SPHN</name>
<dbReference type="InterPro" id="IPR002347">
    <property type="entry name" value="SDR_fam"/>
</dbReference>
<dbReference type="Pfam" id="PF13561">
    <property type="entry name" value="adh_short_C2"/>
    <property type="match status" value="1"/>
</dbReference>
<dbReference type="Gene3D" id="3.40.50.720">
    <property type="entry name" value="NAD(P)-binding Rossmann-like Domain"/>
    <property type="match status" value="1"/>
</dbReference>
<accession>A0A7X1KCK5</accession>
<comment type="caution">
    <text evidence="3">The sequence shown here is derived from an EMBL/GenBank/DDBJ whole genome shotgun (WGS) entry which is preliminary data.</text>
</comment>
<dbReference type="PRINTS" id="PR00080">
    <property type="entry name" value="SDRFAMILY"/>
</dbReference>
<dbReference type="PRINTS" id="PR00081">
    <property type="entry name" value="GDHRDH"/>
</dbReference>
<comment type="similarity">
    <text evidence="1">Belongs to the short-chain dehydrogenases/reductases (SDR) family.</text>
</comment>
<dbReference type="CDD" id="cd05233">
    <property type="entry name" value="SDR_c"/>
    <property type="match status" value="1"/>
</dbReference>
<evidence type="ECO:0000256" key="1">
    <source>
        <dbReference type="ARBA" id="ARBA00006484"/>
    </source>
</evidence>
<dbReference type="SUPFAM" id="SSF51735">
    <property type="entry name" value="NAD(P)-binding Rossmann-fold domains"/>
    <property type="match status" value="1"/>
</dbReference>
<dbReference type="PANTHER" id="PTHR43943:SF17">
    <property type="entry name" value="3-PHENYLPROPIONATE-DIHYDRODIOL_CINNAMIC ACID-DIHYDRODIOL DEHYDROGENASE"/>
    <property type="match status" value="1"/>
</dbReference>
<evidence type="ECO:0000313" key="4">
    <source>
        <dbReference type="Proteomes" id="UP000520156"/>
    </source>
</evidence>
<sequence length="258" mass="26465">MATDPGTASPFSLAGRRAIVTGSTRGIGLAIARLLIAQGARVVISSENAEDTRRVAADLGMPGQVCDVTDAGALHDLVDCARRELGGLDILICNAGITGKPGPFAGIAMDDYDRVMALNLRSQVVLANLALPLLADAGGGAAVLVSSLAGLRGNLRINAYALAKAGNAQLARNLAVEWGPRRVRVNAVSPGFIATELSGPLLADEGFMQRRMAMTPLRRPGRPEEVAGAVAFLVSDAGAFVTGQNIVVDGGTLITDGS</sequence>
<protein>
    <submittedName>
        <fullName evidence="3">Glucose 1-dehydrogenase</fullName>
        <ecNumber evidence="3">1.1.1.47</ecNumber>
    </submittedName>
</protein>
<organism evidence="3 4">
    <name type="scientific">Novosphingobium aerophilum</name>
    <dbReference type="NCBI Taxonomy" id="2839843"/>
    <lineage>
        <taxon>Bacteria</taxon>
        <taxon>Pseudomonadati</taxon>
        <taxon>Pseudomonadota</taxon>
        <taxon>Alphaproteobacteria</taxon>
        <taxon>Sphingomonadales</taxon>
        <taxon>Sphingomonadaceae</taxon>
        <taxon>Novosphingobium</taxon>
    </lineage>
</organism>
<proteinExistence type="inferred from homology"/>
<dbReference type="RefSeq" id="WP_185683782.1">
    <property type="nucleotide sequence ID" value="NZ_JACLAU010000018.1"/>
</dbReference>
<dbReference type="Proteomes" id="UP000520156">
    <property type="component" value="Unassembled WGS sequence"/>
</dbReference>
<evidence type="ECO:0000313" key="3">
    <source>
        <dbReference type="EMBL" id="MBC2652369.1"/>
    </source>
</evidence>
<keyword evidence="2 3" id="KW-0560">Oxidoreductase</keyword>
<gene>
    <name evidence="3" type="ORF">H7F49_11705</name>
</gene>